<dbReference type="SUPFAM" id="SSF55136">
    <property type="entry name" value="Probable bacterial effector-binding domain"/>
    <property type="match status" value="1"/>
</dbReference>
<dbReference type="Pfam" id="PF10604">
    <property type="entry name" value="Polyketide_cyc2"/>
    <property type="match status" value="1"/>
</dbReference>
<dbReference type="EMBL" id="JBHTJH010000004">
    <property type="protein sequence ID" value="MFD0861161.1"/>
    <property type="molecule type" value="Genomic_DNA"/>
</dbReference>
<dbReference type="Proteomes" id="UP001596978">
    <property type="component" value="Unassembled WGS sequence"/>
</dbReference>
<dbReference type="InterPro" id="IPR029442">
    <property type="entry name" value="GyrI-like"/>
</dbReference>
<dbReference type="InterPro" id="IPR023393">
    <property type="entry name" value="START-like_dom_sf"/>
</dbReference>
<dbReference type="SMART" id="SM00871">
    <property type="entry name" value="AraC_E_bind"/>
    <property type="match status" value="1"/>
</dbReference>
<dbReference type="InterPro" id="IPR010499">
    <property type="entry name" value="AraC_E-bd"/>
</dbReference>
<dbReference type="CDD" id="cd07818">
    <property type="entry name" value="SRPBCC_1"/>
    <property type="match status" value="1"/>
</dbReference>
<accession>A0ABW3CTT1</accession>
<dbReference type="Gene3D" id="3.20.80.10">
    <property type="entry name" value="Regulatory factor, effector binding domain"/>
    <property type="match status" value="1"/>
</dbReference>
<comment type="caution">
    <text evidence="2">The sequence shown here is derived from an EMBL/GenBank/DDBJ whole genome shotgun (WGS) entry which is preliminary data.</text>
</comment>
<keyword evidence="3" id="KW-1185">Reference proteome</keyword>
<proteinExistence type="predicted"/>
<evidence type="ECO:0000313" key="3">
    <source>
        <dbReference type="Proteomes" id="UP001596978"/>
    </source>
</evidence>
<protein>
    <submittedName>
        <fullName evidence="2">GyrI-like domain-containing protein</fullName>
    </submittedName>
</protein>
<dbReference type="RefSeq" id="WP_386403667.1">
    <property type="nucleotide sequence ID" value="NZ_JBHTJH010000004.1"/>
</dbReference>
<dbReference type="Gene3D" id="3.30.530.20">
    <property type="match status" value="1"/>
</dbReference>
<dbReference type="InterPro" id="IPR011256">
    <property type="entry name" value="Reg_factor_effector_dom_sf"/>
</dbReference>
<organism evidence="2 3">
    <name type="scientific">Sungkyunkwania multivorans</name>
    <dbReference type="NCBI Taxonomy" id="1173618"/>
    <lineage>
        <taxon>Bacteria</taxon>
        <taxon>Pseudomonadati</taxon>
        <taxon>Bacteroidota</taxon>
        <taxon>Flavobacteriia</taxon>
        <taxon>Flavobacteriales</taxon>
        <taxon>Flavobacteriaceae</taxon>
        <taxon>Sungkyunkwania</taxon>
    </lineage>
</organism>
<dbReference type="InterPro" id="IPR019587">
    <property type="entry name" value="Polyketide_cyclase/dehydratase"/>
</dbReference>
<reference evidence="3" key="1">
    <citation type="journal article" date="2019" name="Int. J. Syst. Evol. Microbiol.">
        <title>The Global Catalogue of Microorganisms (GCM) 10K type strain sequencing project: providing services to taxonomists for standard genome sequencing and annotation.</title>
        <authorList>
            <consortium name="The Broad Institute Genomics Platform"/>
            <consortium name="The Broad Institute Genome Sequencing Center for Infectious Disease"/>
            <person name="Wu L."/>
            <person name="Ma J."/>
        </authorList>
    </citation>
    <scope>NUCLEOTIDE SEQUENCE [LARGE SCALE GENOMIC DNA]</scope>
    <source>
        <strain evidence="3">CCUG 62952</strain>
    </source>
</reference>
<dbReference type="SUPFAM" id="SSF55961">
    <property type="entry name" value="Bet v1-like"/>
    <property type="match status" value="1"/>
</dbReference>
<sequence>MKILKYLLLLIVVVVVGFLIYAATQPSEYEVSRTRTLEAPVEVVYNNVSDYKNWEAWGPWLEQDPSMTFSYGDQTKGTGASYSWSGKDGNGSMKMVEAKENAAIKNEMTFEGFGSSEGFWKFEPKDGGTEVTWGIKSENTPYIFKIFSAISGGYDAMMGPMFERGLEKLDSVTQIQAKEYAAMKAFKLGDISKKTQDAQKFIGIAHKTKIDHAEMTKAFEESLPKAGKYVAEAGLNYGDDYMPGAIFTSWNEETGESEFMIGVFLYKDLVPGKGMQKMDMPAGEVVTISKYGNYGNGDQEAHMAIEKYLKENNLVPTGVVYEMYVNDPASVKPIEIQTDVYYPLKAQ</sequence>
<dbReference type="Pfam" id="PF06445">
    <property type="entry name" value="GyrI-like"/>
    <property type="match status" value="1"/>
</dbReference>
<gene>
    <name evidence="2" type="ORF">ACFQ1M_02990</name>
</gene>
<name>A0ABW3CTT1_9FLAO</name>
<evidence type="ECO:0000259" key="1">
    <source>
        <dbReference type="SMART" id="SM00871"/>
    </source>
</evidence>
<evidence type="ECO:0000313" key="2">
    <source>
        <dbReference type="EMBL" id="MFD0861161.1"/>
    </source>
</evidence>
<feature type="domain" description="AraC effector-binding" evidence="1">
    <location>
        <begin position="189"/>
        <end position="345"/>
    </location>
</feature>